<evidence type="ECO:0000256" key="7">
    <source>
        <dbReference type="RuleBase" id="RU079119"/>
    </source>
</evidence>
<dbReference type="PROSITE" id="PS50216">
    <property type="entry name" value="DHHC"/>
    <property type="match status" value="1"/>
</dbReference>
<reference evidence="10" key="1">
    <citation type="submission" date="2024-01" db="EMBL/GenBank/DDBJ databases">
        <authorList>
            <person name="Webb A."/>
        </authorList>
    </citation>
    <scope>NUCLEOTIDE SEQUENCE</scope>
    <source>
        <strain evidence="10">Pm1</strain>
    </source>
</reference>
<dbReference type="GO" id="GO:0005783">
    <property type="term" value="C:endoplasmic reticulum"/>
    <property type="evidence" value="ECO:0007669"/>
    <property type="project" value="TreeGrafter"/>
</dbReference>
<dbReference type="PANTHER" id="PTHR22883">
    <property type="entry name" value="ZINC FINGER DHHC DOMAIN CONTAINING PROTEIN"/>
    <property type="match status" value="1"/>
</dbReference>
<evidence type="ECO:0000256" key="8">
    <source>
        <dbReference type="SAM" id="MobiDB-lite"/>
    </source>
</evidence>
<feature type="region of interest" description="Disordered" evidence="8">
    <location>
        <begin position="269"/>
        <end position="295"/>
    </location>
</feature>
<dbReference type="PANTHER" id="PTHR22883:SF203">
    <property type="entry name" value="PALMITOYLTRANSFERASE"/>
    <property type="match status" value="1"/>
</dbReference>
<keyword evidence="2 7" id="KW-0808">Transferase</keyword>
<comment type="domain">
    <text evidence="7">The DHHC domain is required for palmitoyltransferase activity.</text>
</comment>
<sequence>MRKNGWQLPFHVLQIATWVIFPGIIALFFIFYTPILDKTVAIILSVVYASACGFTVVAVALCTGTDPSDDCILRPSTADAEDVDSEDRVYCHVCMQYVNDQSRHCRLCDKCVDVFDHHCKWLNNCVGKKNYRYFLGSVLGASVFLGVQIVIGIYIAVDMYTNATVMKQHLATSYGCVMGKDSVTRLCVDGHYHISLQTLRIIHISLLVFLSPWLLMIGQLAIFHCHLCLENITTYDYIVRQRKRNNAQERQNTARVLWWQRCCGRKHVAESAQSNPKSSMNPTSDSRVSDESVRSEAEELAAIEAEVDDSLDVLSNRSGEIRERDRSRLGSSLHSKDSSGSRRGFGRHVNLAQQRGGPANVSARSDVYTPRSESGDTSYLAAPYSPGMIESQRSDASSLYFAAPSDEIDLRSASDMSSERVPADKISSDSAVVMFGWSPVRSPSGNRIV</sequence>
<dbReference type="GO" id="GO:0019706">
    <property type="term" value="F:protein-cysteine S-palmitoyltransferase activity"/>
    <property type="evidence" value="ECO:0007669"/>
    <property type="project" value="UniProtKB-EC"/>
</dbReference>
<evidence type="ECO:0000256" key="2">
    <source>
        <dbReference type="ARBA" id="ARBA00022679"/>
    </source>
</evidence>
<feature type="domain" description="Palmitoyltransferase DHHC" evidence="9">
    <location>
        <begin position="86"/>
        <end position="239"/>
    </location>
</feature>
<evidence type="ECO:0000256" key="4">
    <source>
        <dbReference type="ARBA" id="ARBA00022989"/>
    </source>
</evidence>
<protein>
    <recommendedName>
        <fullName evidence="7">Palmitoyltransferase</fullName>
        <ecNumber evidence="7">2.3.1.225</ecNumber>
    </recommendedName>
</protein>
<dbReference type="EC" id="2.3.1.225" evidence="7"/>
<feature type="transmembrane region" description="Helical" evidence="7">
    <location>
        <begin position="12"/>
        <end position="32"/>
    </location>
</feature>
<comment type="similarity">
    <text evidence="7">Belongs to the DHHC palmitoyltransferase family.</text>
</comment>
<dbReference type="AlphaFoldDB" id="A0AAV1VAG3"/>
<keyword evidence="6 7" id="KW-0012">Acyltransferase</keyword>
<dbReference type="InterPro" id="IPR001594">
    <property type="entry name" value="Palmitoyltrfase_DHHC"/>
</dbReference>
<dbReference type="Proteomes" id="UP001162060">
    <property type="component" value="Unassembled WGS sequence"/>
</dbReference>
<evidence type="ECO:0000256" key="1">
    <source>
        <dbReference type="ARBA" id="ARBA00004141"/>
    </source>
</evidence>
<keyword evidence="4 7" id="KW-1133">Transmembrane helix</keyword>
<name>A0AAV1VAG3_9STRA</name>
<feature type="region of interest" description="Disordered" evidence="8">
    <location>
        <begin position="318"/>
        <end position="379"/>
    </location>
</feature>
<organism evidence="10 11">
    <name type="scientific">Peronospora matthiolae</name>
    <dbReference type="NCBI Taxonomy" id="2874970"/>
    <lineage>
        <taxon>Eukaryota</taxon>
        <taxon>Sar</taxon>
        <taxon>Stramenopiles</taxon>
        <taxon>Oomycota</taxon>
        <taxon>Peronosporomycetes</taxon>
        <taxon>Peronosporales</taxon>
        <taxon>Peronosporaceae</taxon>
        <taxon>Peronospora</taxon>
    </lineage>
</organism>
<dbReference type="EMBL" id="CAKLBY020000305">
    <property type="protein sequence ID" value="CAK7943941.1"/>
    <property type="molecule type" value="Genomic_DNA"/>
</dbReference>
<evidence type="ECO:0000313" key="10">
    <source>
        <dbReference type="EMBL" id="CAK7943941.1"/>
    </source>
</evidence>
<accession>A0AAV1VAG3</accession>
<dbReference type="Pfam" id="PF01529">
    <property type="entry name" value="DHHC"/>
    <property type="match status" value="1"/>
</dbReference>
<evidence type="ECO:0000259" key="9">
    <source>
        <dbReference type="Pfam" id="PF01529"/>
    </source>
</evidence>
<evidence type="ECO:0000256" key="6">
    <source>
        <dbReference type="ARBA" id="ARBA00023315"/>
    </source>
</evidence>
<evidence type="ECO:0000313" key="11">
    <source>
        <dbReference type="Proteomes" id="UP001162060"/>
    </source>
</evidence>
<dbReference type="GO" id="GO:0006612">
    <property type="term" value="P:protein targeting to membrane"/>
    <property type="evidence" value="ECO:0007669"/>
    <property type="project" value="TreeGrafter"/>
</dbReference>
<feature type="compositionally biased region" description="Basic and acidic residues" evidence="8">
    <location>
        <begin position="319"/>
        <end position="340"/>
    </location>
</feature>
<comment type="catalytic activity">
    <reaction evidence="7">
        <text>L-cysteinyl-[protein] + hexadecanoyl-CoA = S-hexadecanoyl-L-cysteinyl-[protein] + CoA</text>
        <dbReference type="Rhea" id="RHEA:36683"/>
        <dbReference type="Rhea" id="RHEA-COMP:10131"/>
        <dbReference type="Rhea" id="RHEA-COMP:11032"/>
        <dbReference type="ChEBI" id="CHEBI:29950"/>
        <dbReference type="ChEBI" id="CHEBI:57287"/>
        <dbReference type="ChEBI" id="CHEBI:57379"/>
        <dbReference type="ChEBI" id="CHEBI:74151"/>
        <dbReference type="EC" id="2.3.1.225"/>
    </reaction>
</comment>
<dbReference type="InterPro" id="IPR039859">
    <property type="entry name" value="PFA4/ZDH16/20/ERF2-like"/>
</dbReference>
<dbReference type="GO" id="GO:0016020">
    <property type="term" value="C:membrane"/>
    <property type="evidence" value="ECO:0007669"/>
    <property type="project" value="UniProtKB-SubCell"/>
</dbReference>
<gene>
    <name evidence="10" type="ORF">PM001_LOCUS29091</name>
</gene>
<evidence type="ECO:0000256" key="5">
    <source>
        <dbReference type="ARBA" id="ARBA00023136"/>
    </source>
</evidence>
<dbReference type="GO" id="GO:0005794">
    <property type="term" value="C:Golgi apparatus"/>
    <property type="evidence" value="ECO:0007669"/>
    <property type="project" value="TreeGrafter"/>
</dbReference>
<evidence type="ECO:0000256" key="3">
    <source>
        <dbReference type="ARBA" id="ARBA00022692"/>
    </source>
</evidence>
<feature type="compositionally biased region" description="Polar residues" evidence="8">
    <location>
        <begin position="271"/>
        <end position="283"/>
    </location>
</feature>
<proteinExistence type="inferred from homology"/>
<keyword evidence="3 7" id="KW-0812">Transmembrane</keyword>
<feature type="transmembrane region" description="Helical" evidence="7">
    <location>
        <begin position="39"/>
        <end position="61"/>
    </location>
</feature>
<comment type="subcellular location">
    <subcellularLocation>
        <location evidence="1">Membrane</location>
        <topology evidence="1">Multi-pass membrane protein</topology>
    </subcellularLocation>
</comment>
<comment type="caution">
    <text evidence="10">The sequence shown here is derived from an EMBL/GenBank/DDBJ whole genome shotgun (WGS) entry which is preliminary data.</text>
</comment>
<feature type="transmembrane region" description="Helical" evidence="7">
    <location>
        <begin position="201"/>
        <end position="223"/>
    </location>
</feature>
<feature type="transmembrane region" description="Helical" evidence="7">
    <location>
        <begin position="133"/>
        <end position="157"/>
    </location>
</feature>
<keyword evidence="5 7" id="KW-0472">Membrane</keyword>